<dbReference type="InterPro" id="IPR007255">
    <property type="entry name" value="COG8"/>
</dbReference>
<proteinExistence type="inferred from homology"/>
<evidence type="ECO:0000256" key="3">
    <source>
        <dbReference type="ARBA" id="ARBA00020983"/>
    </source>
</evidence>
<dbReference type="Pfam" id="PF04124">
    <property type="entry name" value="Dor1"/>
    <property type="match status" value="2"/>
</dbReference>
<comment type="subcellular location">
    <subcellularLocation>
        <location evidence="1">Golgi apparatus membrane</location>
        <topology evidence="1">Peripheral membrane protein</topology>
    </subcellularLocation>
</comment>
<comment type="similarity">
    <text evidence="2">Belongs to the COG8 family.</text>
</comment>
<gene>
    <name evidence="10" type="primary">LOC113498439</name>
</gene>
<evidence type="ECO:0000256" key="2">
    <source>
        <dbReference type="ARBA" id="ARBA00006419"/>
    </source>
</evidence>
<keyword evidence="7" id="KW-0472">Membrane</keyword>
<dbReference type="CTD" id="84342"/>
<dbReference type="PANTHER" id="PTHR21311:SF0">
    <property type="entry name" value="CONSERVED OLIGOMERIC GOLGI COMPLEX SUBUNIT 8"/>
    <property type="match status" value="1"/>
</dbReference>
<name>A0A7E5W0T4_TRINI</name>
<evidence type="ECO:0000256" key="4">
    <source>
        <dbReference type="ARBA" id="ARBA00022448"/>
    </source>
</evidence>
<evidence type="ECO:0000256" key="7">
    <source>
        <dbReference type="ARBA" id="ARBA00023136"/>
    </source>
</evidence>
<protein>
    <recommendedName>
        <fullName evidence="3">Conserved oligomeric Golgi complex subunit 8</fullName>
    </recommendedName>
    <alternativeName>
        <fullName evidence="8">Component of oligomeric Golgi complex 8</fullName>
    </alternativeName>
</protein>
<keyword evidence="5" id="KW-0653">Protein transport</keyword>
<dbReference type="AlphaFoldDB" id="A0A7E5W0T4"/>
<evidence type="ECO:0000256" key="1">
    <source>
        <dbReference type="ARBA" id="ARBA00004395"/>
    </source>
</evidence>
<reference evidence="10" key="1">
    <citation type="submission" date="2025-08" db="UniProtKB">
        <authorList>
            <consortium name="RefSeq"/>
        </authorList>
    </citation>
    <scope>IDENTIFICATION</scope>
</reference>
<organism evidence="9 10">
    <name type="scientific">Trichoplusia ni</name>
    <name type="common">Cabbage looper</name>
    <dbReference type="NCBI Taxonomy" id="7111"/>
    <lineage>
        <taxon>Eukaryota</taxon>
        <taxon>Metazoa</taxon>
        <taxon>Ecdysozoa</taxon>
        <taxon>Arthropoda</taxon>
        <taxon>Hexapoda</taxon>
        <taxon>Insecta</taxon>
        <taxon>Pterygota</taxon>
        <taxon>Neoptera</taxon>
        <taxon>Endopterygota</taxon>
        <taxon>Lepidoptera</taxon>
        <taxon>Glossata</taxon>
        <taxon>Ditrysia</taxon>
        <taxon>Noctuoidea</taxon>
        <taxon>Noctuidae</taxon>
        <taxon>Plusiinae</taxon>
        <taxon>Trichoplusia</taxon>
    </lineage>
</organism>
<dbReference type="GO" id="GO:0015031">
    <property type="term" value="P:protein transport"/>
    <property type="evidence" value="ECO:0007669"/>
    <property type="project" value="UniProtKB-KW"/>
</dbReference>
<evidence type="ECO:0000256" key="8">
    <source>
        <dbReference type="ARBA" id="ARBA00031347"/>
    </source>
</evidence>
<evidence type="ECO:0000313" key="10">
    <source>
        <dbReference type="RefSeq" id="XP_026734219.1"/>
    </source>
</evidence>
<sequence length="555" mass="63653">MAQELKELCQLLFPDSTEETAEYFSDITDYIKNLGAQNWEHIRKEPERLTEEMKQLTEQTQELAFTNYKTFVETAEISHTIINDLAKSKESLSLFLENTPLFLQECEKFSQIAGNIVKEKSRYSSIRNQSDKLLELLELPSLMREALNAEDYESALDIFTFVRNLSKRYSEIPIVQNTTAEIMTLWFETLYHLFNQLRYDLPLPQCLQILGYLRRANTVYRSTDDDEGSIYNVGGKINSSQSANDGLHVHFLKARNAWFEKALEDAKNAETPERILRRIVELHRIHLFNVLTQHKSIFLSDSQESKTKDDELSGTSALSCWLKLKVEMLAQILNQDLPKEDEASFESLLNQCMYLCLSFGRVGADMRCVLTPLFRNNILNQFHSGLEKADSQFENQMRSYKVPSIKNVPRPINESVSTGPPENLLDYYPLAEYCNGLLTVLNSMRVTAPLNIVKEVYNAFRESLNKAVQVLLAFYYREQQSFTDIEKQNFVSLCVCFTEDLVPYIAKCLSQSFPSTQVAELLGVTLTVLQESNILHVDQTIVCEPLSCITGVTVN</sequence>
<dbReference type="GO" id="GO:0006891">
    <property type="term" value="P:intra-Golgi vesicle-mediated transport"/>
    <property type="evidence" value="ECO:0007669"/>
    <property type="project" value="TreeGrafter"/>
</dbReference>
<dbReference type="PANTHER" id="PTHR21311">
    <property type="entry name" value="CONSERVED OLIGOMERIC GOLGI COMPLEX COMPONENT 8"/>
    <property type="match status" value="1"/>
</dbReference>
<dbReference type="InParanoid" id="A0A7E5W0T4"/>
<accession>A0A7E5W0T4</accession>
<evidence type="ECO:0000313" key="9">
    <source>
        <dbReference type="Proteomes" id="UP000322000"/>
    </source>
</evidence>
<keyword evidence="9" id="KW-1185">Reference proteome</keyword>
<keyword evidence="4" id="KW-0813">Transport</keyword>
<keyword evidence="6" id="KW-0333">Golgi apparatus</keyword>
<dbReference type="OrthoDB" id="1661054at2759"/>
<dbReference type="KEGG" id="tnl:113498439"/>
<dbReference type="GeneID" id="113498439"/>
<dbReference type="InterPro" id="IPR016159">
    <property type="entry name" value="Cullin_repeat-like_dom_sf"/>
</dbReference>
<dbReference type="RefSeq" id="XP_026734219.1">
    <property type="nucleotide sequence ID" value="XM_026878418.1"/>
</dbReference>
<dbReference type="Proteomes" id="UP000322000">
    <property type="component" value="Chromosome 11"/>
</dbReference>
<dbReference type="GO" id="GO:0000139">
    <property type="term" value="C:Golgi membrane"/>
    <property type="evidence" value="ECO:0007669"/>
    <property type="project" value="UniProtKB-SubCell"/>
</dbReference>
<evidence type="ECO:0000256" key="5">
    <source>
        <dbReference type="ARBA" id="ARBA00022927"/>
    </source>
</evidence>
<dbReference type="SUPFAM" id="SSF74788">
    <property type="entry name" value="Cullin repeat-like"/>
    <property type="match status" value="1"/>
</dbReference>
<dbReference type="GO" id="GO:0017119">
    <property type="term" value="C:Golgi transport complex"/>
    <property type="evidence" value="ECO:0007669"/>
    <property type="project" value="InterPro"/>
</dbReference>
<dbReference type="FunCoup" id="A0A7E5W0T4">
    <property type="interactions" value="1672"/>
</dbReference>
<evidence type="ECO:0000256" key="6">
    <source>
        <dbReference type="ARBA" id="ARBA00023034"/>
    </source>
</evidence>